<name>A0AA36N6R6_9DINO</name>
<organism evidence="1 2">
    <name type="scientific">Effrenium voratum</name>
    <dbReference type="NCBI Taxonomy" id="2562239"/>
    <lineage>
        <taxon>Eukaryota</taxon>
        <taxon>Sar</taxon>
        <taxon>Alveolata</taxon>
        <taxon>Dinophyceae</taxon>
        <taxon>Suessiales</taxon>
        <taxon>Symbiodiniaceae</taxon>
        <taxon>Effrenium</taxon>
    </lineage>
</organism>
<evidence type="ECO:0000313" key="1">
    <source>
        <dbReference type="EMBL" id="CAJ1400955.1"/>
    </source>
</evidence>
<comment type="caution">
    <text evidence="1">The sequence shown here is derived from an EMBL/GenBank/DDBJ whole genome shotgun (WGS) entry which is preliminary data.</text>
</comment>
<proteinExistence type="predicted"/>
<protein>
    <submittedName>
        <fullName evidence="1">Uncharacterized protein</fullName>
    </submittedName>
</protein>
<gene>
    <name evidence="1" type="ORF">EVOR1521_LOCUS24194</name>
</gene>
<dbReference type="Proteomes" id="UP001178507">
    <property type="component" value="Unassembled WGS sequence"/>
</dbReference>
<dbReference type="EMBL" id="CAUJNA010003392">
    <property type="protein sequence ID" value="CAJ1400955.1"/>
    <property type="molecule type" value="Genomic_DNA"/>
</dbReference>
<keyword evidence="2" id="KW-1185">Reference proteome</keyword>
<dbReference type="AlphaFoldDB" id="A0AA36N6R6"/>
<evidence type="ECO:0000313" key="2">
    <source>
        <dbReference type="Proteomes" id="UP001178507"/>
    </source>
</evidence>
<reference evidence="1" key="1">
    <citation type="submission" date="2023-08" db="EMBL/GenBank/DDBJ databases">
        <authorList>
            <person name="Chen Y."/>
            <person name="Shah S."/>
            <person name="Dougan E. K."/>
            <person name="Thang M."/>
            <person name="Chan C."/>
        </authorList>
    </citation>
    <scope>NUCLEOTIDE SEQUENCE</scope>
</reference>
<sequence length="76" mass="8122">MDDSEINMVLEAVGALDGDVVLQDLLDWMQKDSSVLARKVKAGEQNGTDFWLVGSSVVLKVHVAGVGDLEALPVAR</sequence>
<accession>A0AA36N6R6</accession>